<feature type="domain" description="F-box" evidence="2">
    <location>
        <begin position="20"/>
        <end position="60"/>
    </location>
</feature>
<feature type="region of interest" description="Disordered" evidence="1">
    <location>
        <begin position="365"/>
        <end position="405"/>
    </location>
</feature>
<accession>J3LAM4</accession>
<dbReference type="Pfam" id="PF08268">
    <property type="entry name" value="FBA_3"/>
    <property type="match status" value="1"/>
</dbReference>
<dbReference type="GeneID" id="102707276"/>
<feature type="compositionally biased region" description="Low complexity" evidence="1">
    <location>
        <begin position="365"/>
        <end position="394"/>
    </location>
</feature>
<reference evidence="3" key="1">
    <citation type="submission" date="2013-04" db="UniProtKB">
        <authorList>
            <consortium name="EnsemblPlants"/>
        </authorList>
    </citation>
    <scope>IDENTIFICATION</scope>
</reference>
<proteinExistence type="predicted"/>
<evidence type="ECO:0000256" key="1">
    <source>
        <dbReference type="SAM" id="MobiDB-lite"/>
    </source>
</evidence>
<dbReference type="RefSeq" id="XP_006647037.1">
    <property type="nucleotide sequence ID" value="XM_006646974.3"/>
</dbReference>
<dbReference type="SUPFAM" id="SSF81383">
    <property type="entry name" value="F-box domain"/>
    <property type="match status" value="1"/>
</dbReference>
<dbReference type="PANTHER" id="PTHR31672:SF8">
    <property type="entry name" value="F-BOX DOMAIN-CONTAINING PROTEIN"/>
    <property type="match status" value="1"/>
</dbReference>
<dbReference type="Proteomes" id="UP000006038">
    <property type="component" value="Unassembled WGS sequence"/>
</dbReference>
<dbReference type="eggNOG" id="ENOG502QS4I">
    <property type="taxonomic scope" value="Eukaryota"/>
</dbReference>
<dbReference type="RefSeq" id="XP_015688370.1">
    <property type="nucleotide sequence ID" value="XM_015832884.2"/>
</dbReference>
<dbReference type="Pfam" id="PF00646">
    <property type="entry name" value="F-box"/>
    <property type="match status" value="1"/>
</dbReference>
<dbReference type="Gramene" id="OB02G16910.1">
    <property type="protein sequence ID" value="OB02G16910.1"/>
    <property type="gene ID" value="OB02G16910"/>
</dbReference>
<protein>
    <recommendedName>
        <fullName evidence="2">F-box domain-containing protein</fullName>
    </recommendedName>
</protein>
<dbReference type="PANTHER" id="PTHR31672">
    <property type="entry name" value="BNACNNG10540D PROTEIN"/>
    <property type="match status" value="1"/>
</dbReference>
<evidence type="ECO:0000313" key="3">
    <source>
        <dbReference type="EnsemblPlants" id="OB02G16910.1"/>
    </source>
</evidence>
<evidence type="ECO:0000313" key="4">
    <source>
        <dbReference type="Proteomes" id="UP000006038"/>
    </source>
</evidence>
<gene>
    <name evidence="3" type="primary">LOC102707276</name>
</gene>
<dbReference type="NCBIfam" id="TIGR01640">
    <property type="entry name" value="F_box_assoc_1"/>
    <property type="match status" value="1"/>
</dbReference>
<dbReference type="InterPro" id="IPR036047">
    <property type="entry name" value="F-box-like_dom_sf"/>
</dbReference>
<organism evidence="3">
    <name type="scientific">Oryza brachyantha</name>
    <name type="common">malo sina</name>
    <dbReference type="NCBI Taxonomy" id="4533"/>
    <lineage>
        <taxon>Eukaryota</taxon>
        <taxon>Viridiplantae</taxon>
        <taxon>Streptophyta</taxon>
        <taxon>Embryophyta</taxon>
        <taxon>Tracheophyta</taxon>
        <taxon>Spermatophyta</taxon>
        <taxon>Magnoliopsida</taxon>
        <taxon>Liliopsida</taxon>
        <taxon>Poales</taxon>
        <taxon>Poaceae</taxon>
        <taxon>BOP clade</taxon>
        <taxon>Oryzoideae</taxon>
        <taxon>Oryzeae</taxon>
        <taxon>Oryzinae</taxon>
        <taxon>Oryza</taxon>
    </lineage>
</organism>
<dbReference type="OMA" id="ECNTAEI"/>
<dbReference type="InterPro" id="IPR001810">
    <property type="entry name" value="F-box_dom"/>
</dbReference>
<dbReference type="InterPro" id="IPR013187">
    <property type="entry name" value="F-box-assoc_dom_typ3"/>
</dbReference>
<dbReference type="KEGG" id="obr:102707276"/>
<evidence type="ECO:0000259" key="2">
    <source>
        <dbReference type="SMART" id="SM00256"/>
    </source>
</evidence>
<dbReference type="EnsemblPlants" id="OB02G16910.1">
    <property type="protein sequence ID" value="OB02G16910.1"/>
    <property type="gene ID" value="OB02G16910"/>
</dbReference>
<dbReference type="HOGENOM" id="CLU_029578_0_0_1"/>
<sequence length="430" mass="48812">MEDHNDEDGQNEAVQSRVCLPGDVQQIILAFLPGRTLLKFSSVCKFWRDSIKEPAFVDLHLDNALRFHQSIACFTSVDNGLIQMYMFDPTTVNFKRTEPVFSSRFHMSEPCNGMMCAYDLKGGAEVLNPTTRKHLTLPESESVPQAPYSEYFLGYVHSTKKYKVVALRHWVRHLTFEVCTIDSLSWRTVYKSEELLKTTKAVVVNGEMHWLVLDDESSHFTQRVLSFNLADEEFSYLDVPNSVRERDLELFKGEGRLYLLSMPCNGAQYTESEIWLADPAQLLWFHMYNVTPRPAFGTKPFFLYKSKLFFGDQRRFMYIDLLDGRVCYIDVPSGENIISSGMFVESFVPTETDLVNSMTLLNGSHHAGSSSRGSGPSCAAGSSSTGPRRSSGVSKWSSAVVQSPRRAKRTTDMVWKMYTESTSHLIQHGL</sequence>
<dbReference type="OrthoDB" id="591557at2759"/>
<name>J3LAM4_ORYBR</name>
<dbReference type="AlphaFoldDB" id="J3LAM4"/>
<dbReference type="InterPro" id="IPR050796">
    <property type="entry name" value="SCF_F-box_component"/>
</dbReference>
<dbReference type="InterPro" id="IPR017451">
    <property type="entry name" value="F-box-assoc_interact_dom"/>
</dbReference>
<dbReference type="SMART" id="SM00256">
    <property type="entry name" value="FBOX"/>
    <property type="match status" value="1"/>
</dbReference>
<keyword evidence="4" id="KW-1185">Reference proteome</keyword>